<reference evidence="2" key="1">
    <citation type="submission" date="2020-05" db="EMBL/GenBank/DDBJ databases">
        <title>Phylogenomic resolution of chytrid fungi.</title>
        <authorList>
            <person name="Stajich J.E."/>
            <person name="Amses K."/>
            <person name="Simmons R."/>
            <person name="Seto K."/>
            <person name="Myers J."/>
            <person name="Bonds A."/>
            <person name="Quandt C.A."/>
            <person name="Barry K."/>
            <person name="Liu P."/>
            <person name="Grigoriev I."/>
            <person name="Longcore J.E."/>
            <person name="James T.Y."/>
        </authorList>
    </citation>
    <scope>NUCLEOTIDE SEQUENCE</scope>
    <source>
        <strain evidence="2">JEL0379</strain>
    </source>
</reference>
<accession>A0AAD5TQI2</accession>
<evidence type="ECO:0000256" key="1">
    <source>
        <dbReference type="SAM" id="MobiDB-lite"/>
    </source>
</evidence>
<proteinExistence type="predicted"/>
<comment type="caution">
    <text evidence="2">The sequence shown here is derived from an EMBL/GenBank/DDBJ whole genome shotgun (WGS) entry which is preliminary data.</text>
</comment>
<evidence type="ECO:0000313" key="2">
    <source>
        <dbReference type="EMBL" id="KAJ3181772.1"/>
    </source>
</evidence>
<dbReference type="EMBL" id="JADGJQ010000011">
    <property type="protein sequence ID" value="KAJ3181772.1"/>
    <property type="molecule type" value="Genomic_DNA"/>
</dbReference>
<keyword evidence="3" id="KW-1185">Reference proteome</keyword>
<organism evidence="2 3">
    <name type="scientific">Geranomyces variabilis</name>
    <dbReference type="NCBI Taxonomy" id="109894"/>
    <lineage>
        <taxon>Eukaryota</taxon>
        <taxon>Fungi</taxon>
        <taxon>Fungi incertae sedis</taxon>
        <taxon>Chytridiomycota</taxon>
        <taxon>Chytridiomycota incertae sedis</taxon>
        <taxon>Chytridiomycetes</taxon>
        <taxon>Spizellomycetales</taxon>
        <taxon>Powellomycetaceae</taxon>
        <taxon>Geranomyces</taxon>
    </lineage>
</organism>
<name>A0AAD5TQI2_9FUNG</name>
<dbReference type="Proteomes" id="UP001212152">
    <property type="component" value="Unassembled WGS sequence"/>
</dbReference>
<feature type="region of interest" description="Disordered" evidence="1">
    <location>
        <begin position="314"/>
        <end position="337"/>
    </location>
</feature>
<feature type="compositionally biased region" description="Basic and acidic residues" evidence="1">
    <location>
        <begin position="71"/>
        <end position="81"/>
    </location>
</feature>
<protein>
    <submittedName>
        <fullName evidence="2">Uncharacterized protein</fullName>
    </submittedName>
</protein>
<evidence type="ECO:0000313" key="3">
    <source>
        <dbReference type="Proteomes" id="UP001212152"/>
    </source>
</evidence>
<feature type="compositionally biased region" description="Basic and acidic residues" evidence="1">
    <location>
        <begin position="324"/>
        <end position="337"/>
    </location>
</feature>
<sequence length="337" mass="37998">MRPNPLDAKLEYVQNRLRPLNYVKQFKVELNEVETIEDFNVTLKEYISQRLVPKTSLLLIVPPARPATKVVRQEHQADKRSKVAKRLGPAAELAPTETNEVENAEVVENAGTQHEDAVDNDEDMRWKALLIVRSYGDAIEVNARHRRFTSARMEQDDDNTHVHATVIRMNVRERVLANLRKPRVPRMAADEFLTIATDDRDSIYIMLQISRLVHQIDPGIASGPLGERDGDVYIYAYLFKEGLNEGIRMHYGEIESRASRKRRAAACVDKSVASKVRGAFCDFLFSSDYIGSTDGWGTEWGAAASVVFGLSRTSLSRGRSGSGRRNELRQPCESDPG</sequence>
<dbReference type="AlphaFoldDB" id="A0AAD5TQI2"/>
<gene>
    <name evidence="2" type="ORF">HDU87_000790</name>
</gene>
<feature type="region of interest" description="Disordered" evidence="1">
    <location>
        <begin position="70"/>
        <end position="103"/>
    </location>
</feature>